<gene>
    <name evidence="2" type="ORF">MM415B02388_0008</name>
</gene>
<dbReference type="AlphaFoldDB" id="A0A6M3L601"/>
<protein>
    <submittedName>
        <fullName evidence="2">Uncharacterized protein</fullName>
    </submittedName>
</protein>
<feature type="region of interest" description="Disordered" evidence="1">
    <location>
        <begin position="96"/>
        <end position="158"/>
    </location>
</feature>
<reference evidence="2" key="1">
    <citation type="submission" date="2020-03" db="EMBL/GenBank/DDBJ databases">
        <title>The deep terrestrial virosphere.</title>
        <authorList>
            <person name="Holmfeldt K."/>
            <person name="Nilsson E."/>
            <person name="Simone D."/>
            <person name="Lopez-Fernandez M."/>
            <person name="Wu X."/>
            <person name="de Brujin I."/>
            <person name="Lundin D."/>
            <person name="Andersson A."/>
            <person name="Bertilsson S."/>
            <person name="Dopson M."/>
        </authorList>
    </citation>
    <scope>NUCLEOTIDE SEQUENCE</scope>
    <source>
        <strain evidence="2">MM415B02388</strain>
    </source>
</reference>
<evidence type="ECO:0000313" key="2">
    <source>
        <dbReference type="EMBL" id="QJA90367.1"/>
    </source>
</evidence>
<organism evidence="2">
    <name type="scientific">viral metagenome</name>
    <dbReference type="NCBI Taxonomy" id="1070528"/>
    <lineage>
        <taxon>unclassified sequences</taxon>
        <taxon>metagenomes</taxon>
        <taxon>organismal metagenomes</taxon>
    </lineage>
</organism>
<accession>A0A6M3L601</accession>
<evidence type="ECO:0000256" key="1">
    <source>
        <dbReference type="SAM" id="MobiDB-lite"/>
    </source>
</evidence>
<sequence>MRALASYIGKKGYPFNFSSPFVNRGEPIVFPDKGPVEVSELDAAYLAKYPTTFRIQYGVIEKVGADKYQEVLVERSPMVDPETLRRHEMAIAMEERAKKGIKDRRDDAVEGEGGKTTKRKEPTIEEDQEALRRQIEARNTNKKEAQAKKGLKFDVQEG</sequence>
<name>A0A6M3L601_9ZZZZ</name>
<dbReference type="EMBL" id="MT142908">
    <property type="protein sequence ID" value="QJA90367.1"/>
    <property type="molecule type" value="Genomic_DNA"/>
</dbReference>
<proteinExistence type="predicted"/>